<feature type="compositionally biased region" description="Polar residues" evidence="1">
    <location>
        <begin position="26"/>
        <end position="37"/>
    </location>
</feature>
<proteinExistence type="predicted"/>
<feature type="region of interest" description="Disordered" evidence="1">
    <location>
        <begin position="233"/>
        <end position="266"/>
    </location>
</feature>
<dbReference type="GO" id="GO:0030276">
    <property type="term" value="F:clathrin binding"/>
    <property type="evidence" value="ECO:0007669"/>
    <property type="project" value="TreeGrafter"/>
</dbReference>
<dbReference type="EMBL" id="JADGMS010000005">
    <property type="protein sequence ID" value="KAF9682655.1"/>
    <property type="molecule type" value="Genomic_DNA"/>
</dbReference>
<name>A0A835MZ89_9ROSI</name>
<evidence type="ECO:0008006" key="4">
    <source>
        <dbReference type="Google" id="ProtNLM"/>
    </source>
</evidence>
<dbReference type="GO" id="GO:0072318">
    <property type="term" value="P:clathrin coat disassembly"/>
    <property type="evidence" value="ECO:0007669"/>
    <property type="project" value="TreeGrafter"/>
</dbReference>
<feature type="region of interest" description="Disordered" evidence="1">
    <location>
        <begin position="1"/>
        <end position="49"/>
    </location>
</feature>
<dbReference type="GO" id="GO:0072583">
    <property type="term" value="P:clathrin-dependent endocytosis"/>
    <property type="evidence" value="ECO:0007669"/>
    <property type="project" value="TreeGrafter"/>
</dbReference>
<dbReference type="PANTHER" id="PTHR23172">
    <property type="entry name" value="AUXILIN/CYCLIN G-ASSOCIATED KINASE-RELATED"/>
    <property type="match status" value="1"/>
</dbReference>
<dbReference type="GO" id="GO:0031982">
    <property type="term" value="C:vesicle"/>
    <property type="evidence" value="ECO:0007669"/>
    <property type="project" value="TreeGrafter"/>
</dbReference>
<dbReference type="InterPro" id="IPR036869">
    <property type="entry name" value="J_dom_sf"/>
</dbReference>
<reference evidence="2 3" key="1">
    <citation type="submission" date="2020-10" db="EMBL/GenBank/DDBJ databases">
        <title>Plant Genome Project.</title>
        <authorList>
            <person name="Zhang R.-G."/>
        </authorList>
    </citation>
    <scope>NUCLEOTIDE SEQUENCE [LARGE SCALE GENOMIC DNA]</scope>
    <source>
        <strain evidence="2">FAFU-HL-1</strain>
        <tissue evidence="2">Leaf</tissue>
    </source>
</reference>
<dbReference type="PANTHER" id="PTHR23172:SF68">
    <property type="entry name" value="DNAJ DOMAIN PROTEIN"/>
    <property type="match status" value="1"/>
</dbReference>
<comment type="caution">
    <text evidence="2">The sequence shown here is derived from an EMBL/GenBank/DDBJ whole genome shotgun (WGS) entry which is preliminary data.</text>
</comment>
<dbReference type="GO" id="GO:0005737">
    <property type="term" value="C:cytoplasm"/>
    <property type="evidence" value="ECO:0007669"/>
    <property type="project" value="TreeGrafter"/>
</dbReference>
<evidence type="ECO:0000313" key="3">
    <source>
        <dbReference type="Proteomes" id="UP000657918"/>
    </source>
</evidence>
<dbReference type="OrthoDB" id="1717591at2759"/>
<gene>
    <name evidence="2" type="ORF">SADUNF_Sadunf05G0131400</name>
</gene>
<dbReference type="Proteomes" id="UP000657918">
    <property type="component" value="Unassembled WGS sequence"/>
</dbReference>
<sequence length="473" mass="52663">MDEFGVLTERFGLKPQGKSAPMSASRGHNNPQTRNFPSSNMKSNSYSSKSTYNNSYNGFYMDDHRTLSSNSKPQNFGDDFDIFGGFQKNSKQTSTGFGFDIDSVFSSSKSSSVQSSFVDDIFGGLNGSSSPVNNNNEDDDIFGAFTSSSKVARQSAPIKDLLGGSDTKLKPPNRNGFVGFDDLITGFGSRNSSRKEKNMHTATPAFTSSEDPFVVLEQTSTTTKSFTEFGKFNHSGRTEPAVSSNCSPPLSPPPKPGHVLKTGKGSDVSSIDELEDFAMGRMQKMPHYLENLRKLKGKVKKEGEPDGIITRGPGIEQAVSDMNQRDLQTLHEQEERRLLVCLHHMHNVRMLVVLLLGLKMRCKELTLYANVHLYMRIADKMDIQIKHWAAGKEGNMRALLSSLQHLGSDVMIVPPYSMYAYFCVKKVYRKATLCVHPDKVQQKGATIQQKYTSEKVFDILKEAWNKFSKEELS</sequence>
<dbReference type="Gene3D" id="1.10.287.110">
    <property type="entry name" value="DnaJ domain"/>
    <property type="match status" value="1"/>
</dbReference>
<accession>A0A835MZ89</accession>
<protein>
    <recommendedName>
        <fullName evidence="4">J domain-containing protein</fullName>
    </recommendedName>
</protein>
<keyword evidence="3" id="KW-1185">Reference proteome</keyword>
<evidence type="ECO:0000313" key="2">
    <source>
        <dbReference type="EMBL" id="KAF9682655.1"/>
    </source>
</evidence>
<dbReference type="SUPFAM" id="SSF46565">
    <property type="entry name" value="Chaperone J-domain"/>
    <property type="match status" value="1"/>
</dbReference>
<organism evidence="2 3">
    <name type="scientific">Salix dunnii</name>
    <dbReference type="NCBI Taxonomy" id="1413687"/>
    <lineage>
        <taxon>Eukaryota</taxon>
        <taxon>Viridiplantae</taxon>
        <taxon>Streptophyta</taxon>
        <taxon>Embryophyta</taxon>
        <taxon>Tracheophyta</taxon>
        <taxon>Spermatophyta</taxon>
        <taxon>Magnoliopsida</taxon>
        <taxon>eudicotyledons</taxon>
        <taxon>Gunneridae</taxon>
        <taxon>Pentapetalae</taxon>
        <taxon>rosids</taxon>
        <taxon>fabids</taxon>
        <taxon>Malpighiales</taxon>
        <taxon>Salicaceae</taxon>
        <taxon>Saliceae</taxon>
        <taxon>Salix</taxon>
    </lineage>
</organism>
<evidence type="ECO:0000256" key="1">
    <source>
        <dbReference type="SAM" id="MobiDB-lite"/>
    </source>
</evidence>
<feature type="compositionally biased region" description="Low complexity" evidence="1">
    <location>
        <begin position="38"/>
        <end position="49"/>
    </location>
</feature>
<dbReference type="AlphaFoldDB" id="A0A835MZ89"/>